<reference evidence="2" key="1">
    <citation type="journal article" date="2021" name="Nat. Commun.">
        <title>Genomic analyses provide insights into spinach domestication and the genetic basis of agronomic traits.</title>
        <authorList>
            <person name="Cai X."/>
            <person name="Sun X."/>
            <person name="Xu C."/>
            <person name="Sun H."/>
            <person name="Wang X."/>
            <person name="Ge C."/>
            <person name="Zhang Z."/>
            <person name="Wang Q."/>
            <person name="Fei Z."/>
            <person name="Jiao C."/>
            <person name="Wang Q."/>
        </authorList>
    </citation>
    <scope>NUCLEOTIDE SEQUENCE [LARGE SCALE GENOMIC DNA]</scope>
    <source>
        <strain evidence="2">cv. Varoflay</strain>
    </source>
</reference>
<evidence type="ECO:0000313" key="3">
    <source>
        <dbReference type="RefSeq" id="XP_021861269.2"/>
    </source>
</evidence>
<name>A0A9R0J4V9_SPIOL</name>
<organism evidence="2 3">
    <name type="scientific">Spinacia oleracea</name>
    <name type="common">Spinach</name>
    <dbReference type="NCBI Taxonomy" id="3562"/>
    <lineage>
        <taxon>Eukaryota</taxon>
        <taxon>Viridiplantae</taxon>
        <taxon>Streptophyta</taxon>
        <taxon>Embryophyta</taxon>
        <taxon>Tracheophyta</taxon>
        <taxon>Spermatophyta</taxon>
        <taxon>Magnoliopsida</taxon>
        <taxon>eudicotyledons</taxon>
        <taxon>Gunneridae</taxon>
        <taxon>Pentapetalae</taxon>
        <taxon>Caryophyllales</taxon>
        <taxon>Chenopodiaceae</taxon>
        <taxon>Chenopodioideae</taxon>
        <taxon>Anserineae</taxon>
        <taxon>Spinacia</taxon>
    </lineage>
</organism>
<dbReference type="KEGG" id="soe:110800269"/>
<dbReference type="Proteomes" id="UP000813463">
    <property type="component" value="Chromosome 3"/>
</dbReference>
<feature type="chain" id="PRO_5045074501" evidence="1">
    <location>
        <begin position="23"/>
        <end position="221"/>
    </location>
</feature>
<sequence>MRALHFCLIARFLFLNFGCGVGQVALVEMVGLSAFGKDPMPLVIGETLMGLDVAKANPSTMLSGSPVLLLVCLMERLVLVAPPENMESYNRKGFTMRHLMYGRLSLHEWEGILHESSIRWMVPWWGIVSMKYALGSSVLRVPSLTVLSFYSHVRVMRRFGLRQEIPDCAMENPMPTMLNVDRLGRWIRYWVAKPFLNVRFPPEPATLTAGYVVWMKGQSQR</sequence>
<dbReference type="AlphaFoldDB" id="A0A9R0J4V9"/>
<gene>
    <name evidence="3" type="primary">LOC110800269</name>
</gene>
<accession>A0A9R0J4V9</accession>
<keyword evidence="2" id="KW-1185">Reference proteome</keyword>
<keyword evidence="1" id="KW-0732">Signal</keyword>
<evidence type="ECO:0000256" key="1">
    <source>
        <dbReference type="SAM" id="SignalP"/>
    </source>
</evidence>
<feature type="signal peptide" evidence="1">
    <location>
        <begin position="1"/>
        <end position="22"/>
    </location>
</feature>
<dbReference type="GeneID" id="110800269"/>
<evidence type="ECO:0000313" key="2">
    <source>
        <dbReference type="Proteomes" id="UP000813463"/>
    </source>
</evidence>
<reference evidence="3" key="2">
    <citation type="submission" date="2025-08" db="UniProtKB">
        <authorList>
            <consortium name="RefSeq"/>
        </authorList>
    </citation>
    <scope>IDENTIFICATION</scope>
    <source>
        <tissue evidence="3">Leaf</tissue>
    </source>
</reference>
<proteinExistence type="predicted"/>
<protein>
    <submittedName>
        <fullName evidence="3">Uncharacterized protein isoform X1</fullName>
    </submittedName>
</protein>
<dbReference type="RefSeq" id="XP_021861269.2">
    <property type="nucleotide sequence ID" value="XM_022005577.2"/>
</dbReference>